<protein>
    <recommendedName>
        <fullName evidence="9">Tyrosine-protein kinase</fullName>
        <ecNumber evidence="9">2.7.10.2</ecNumber>
    </recommendedName>
</protein>
<keyword evidence="4 8" id="KW-0067">ATP-binding</keyword>
<feature type="domain" description="SH2" evidence="11">
    <location>
        <begin position="39"/>
        <end position="135"/>
    </location>
</feature>
<dbReference type="InterPro" id="IPR001245">
    <property type="entry name" value="Ser-Thr/Tyr_kinase_cat_dom"/>
</dbReference>
<dbReference type="InterPro" id="IPR020635">
    <property type="entry name" value="Tyr_kinase_cat_dom"/>
</dbReference>
<evidence type="ECO:0000256" key="5">
    <source>
        <dbReference type="ARBA" id="ARBA00023137"/>
    </source>
</evidence>
<evidence type="ECO:0000256" key="4">
    <source>
        <dbReference type="ARBA" id="ARBA00022840"/>
    </source>
</evidence>
<dbReference type="InterPro" id="IPR011009">
    <property type="entry name" value="Kinase-like_dom_sf"/>
</dbReference>
<dbReference type="PROSITE" id="PS50001">
    <property type="entry name" value="SH2"/>
    <property type="match status" value="1"/>
</dbReference>
<dbReference type="CDD" id="cd00192">
    <property type="entry name" value="PTKc"/>
    <property type="match status" value="1"/>
</dbReference>
<dbReference type="InterPro" id="IPR017441">
    <property type="entry name" value="Protein_kinase_ATP_BS"/>
</dbReference>
<evidence type="ECO:0000313" key="14">
    <source>
        <dbReference type="WBParaSite" id="SSTP_0000327500.1"/>
    </source>
</evidence>
<evidence type="ECO:0000256" key="2">
    <source>
        <dbReference type="ARBA" id="ARBA00022741"/>
    </source>
</evidence>
<feature type="domain" description="Protein kinase" evidence="12">
    <location>
        <begin position="150"/>
        <end position="415"/>
    </location>
</feature>
<dbReference type="InterPro" id="IPR036860">
    <property type="entry name" value="SH2_dom_sf"/>
</dbReference>
<keyword evidence="7" id="KW-0727">SH2 domain</keyword>
<evidence type="ECO:0000256" key="7">
    <source>
        <dbReference type="PROSITE-ProRule" id="PRU00191"/>
    </source>
</evidence>
<evidence type="ECO:0000256" key="3">
    <source>
        <dbReference type="ARBA" id="ARBA00022777"/>
    </source>
</evidence>
<dbReference type="PROSITE" id="PS00107">
    <property type="entry name" value="PROTEIN_KINASE_ATP"/>
    <property type="match status" value="1"/>
</dbReference>
<dbReference type="SUPFAM" id="SSF55550">
    <property type="entry name" value="SH2 domain"/>
    <property type="match status" value="1"/>
</dbReference>
<evidence type="ECO:0000256" key="10">
    <source>
        <dbReference type="SAM" id="MobiDB-lite"/>
    </source>
</evidence>
<dbReference type="Proteomes" id="UP000035681">
    <property type="component" value="Unplaced"/>
</dbReference>
<proteinExistence type="inferred from homology"/>
<comment type="catalytic activity">
    <reaction evidence="6 9">
        <text>L-tyrosyl-[protein] + ATP = O-phospho-L-tyrosyl-[protein] + ADP + H(+)</text>
        <dbReference type="Rhea" id="RHEA:10596"/>
        <dbReference type="Rhea" id="RHEA-COMP:10136"/>
        <dbReference type="Rhea" id="RHEA-COMP:20101"/>
        <dbReference type="ChEBI" id="CHEBI:15378"/>
        <dbReference type="ChEBI" id="CHEBI:30616"/>
        <dbReference type="ChEBI" id="CHEBI:46858"/>
        <dbReference type="ChEBI" id="CHEBI:61978"/>
        <dbReference type="ChEBI" id="CHEBI:456216"/>
        <dbReference type="EC" id="2.7.10.2"/>
    </reaction>
</comment>
<evidence type="ECO:0000256" key="9">
    <source>
        <dbReference type="RuleBase" id="RU362096"/>
    </source>
</evidence>
<dbReference type="InterPro" id="IPR000719">
    <property type="entry name" value="Prot_kinase_dom"/>
</dbReference>
<dbReference type="GO" id="GO:0004715">
    <property type="term" value="F:non-membrane spanning protein tyrosine kinase activity"/>
    <property type="evidence" value="ECO:0007669"/>
    <property type="project" value="UniProtKB-EC"/>
</dbReference>
<sequence>MVESVYKKDSDKDLDNGKSSPKLSPTTAYSSKNIEEQDWFHAMRPRSDVQNLVKNEGDWLVRVTDTRGLYELVITARGPKCKLFNFTVGVCNKKGFFLNILLKSKNLKYFSNIVDLVDYYKGKVLPGKVVLKNPIIKPVWLIKKNQIKYDKDSGEIGRGNFAIVYKGTFTTNGNQTINVAIKVAITETSDKINIKNAKDDLLKEAKIMSYLVHDNIVHFYGIACDKPPVILVMELCPGGALSSHLKREEKNICELEKVLYAHEICKGCTFLHSKEIIHRDLAARNCLISQDGIIKISDFGLSKMSTELKYENFWSQKIPLAWMAPETLVHNPTYSEKSDVWSFAVVLFEIFSNGAKPWPDMEPKKMATLIRKIKLWDMPSGTPKFVLDIVNKIFKADPSVRPDFKELTSIFKNYLIEKRLSHSVNELTINKIKGVKRKKYFAVIDERDQFSSLSNCNNKYSSKEHDRDGNLFHTFKPSN</sequence>
<feature type="region of interest" description="Disordered" evidence="10">
    <location>
        <begin position="1"/>
        <end position="28"/>
    </location>
</feature>
<keyword evidence="3 9" id="KW-0418">Kinase</keyword>
<evidence type="ECO:0000313" key="13">
    <source>
        <dbReference type="Proteomes" id="UP000035681"/>
    </source>
</evidence>
<dbReference type="SUPFAM" id="SSF56112">
    <property type="entry name" value="Protein kinase-like (PK-like)"/>
    <property type="match status" value="1"/>
</dbReference>
<dbReference type="STRING" id="6248.A0A0K0E1B0"/>
<accession>A0A0K0E1B0</accession>
<dbReference type="InterPro" id="IPR000980">
    <property type="entry name" value="SH2"/>
</dbReference>
<reference evidence="14" key="1">
    <citation type="submission" date="2015-08" db="UniProtKB">
        <authorList>
            <consortium name="WormBaseParasite"/>
        </authorList>
    </citation>
    <scope>IDENTIFICATION</scope>
</reference>
<dbReference type="PROSITE" id="PS50011">
    <property type="entry name" value="PROTEIN_KINASE_DOM"/>
    <property type="match status" value="1"/>
</dbReference>
<evidence type="ECO:0000256" key="6">
    <source>
        <dbReference type="ARBA" id="ARBA00051245"/>
    </source>
</evidence>
<dbReference type="SMART" id="SM00252">
    <property type="entry name" value="SH2"/>
    <property type="match status" value="1"/>
</dbReference>
<dbReference type="Pfam" id="PF07714">
    <property type="entry name" value="PK_Tyr_Ser-Thr"/>
    <property type="match status" value="1"/>
</dbReference>
<name>A0A0K0E1B0_STRER</name>
<feature type="binding site" evidence="8">
    <location>
        <position position="182"/>
    </location>
    <ligand>
        <name>ATP</name>
        <dbReference type="ChEBI" id="CHEBI:30616"/>
    </ligand>
</feature>
<evidence type="ECO:0000256" key="8">
    <source>
        <dbReference type="PROSITE-ProRule" id="PRU10141"/>
    </source>
</evidence>
<dbReference type="EC" id="2.7.10.2" evidence="9"/>
<keyword evidence="5 9" id="KW-0829">Tyrosine-protein kinase</keyword>
<dbReference type="PROSITE" id="PS00109">
    <property type="entry name" value="PROTEIN_KINASE_TYR"/>
    <property type="match status" value="1"/>
</dbReference>
<dbReference type="InterPro" id="IPR050198">
    <property type="entry name" value="Non-receptor_tyrosine_kinases"/>
</dbReference>
<dbReference type="WBParaSite" id="TCONS_00007283.p1">
    <property type="protein sequence ID" value="TCONS_00007283.p1"/>
    <property type="gene ID" value="XLOC_005322"/>
</dbReference>
<dbReference type="SMART" id="SM00219">
    <property type="entry name" value="TyrKc"/>
    <property type="match status" value="1"/>
</dbReference>
<dbReference type="Gene3D" id="3.30.505.10">
    <property type="entry name" value="SH2 domain"/>
    <property type="match status" value="1"/>
</dbReference>
<evidence type="ECO:0000259" key="11">
    <source>
        <dbReference type="PROSITE" id="PS50001"/>
    </source>
</evidence>
<dbReference type="InterPro" id="IPR008266">
    <property type="entry name" value="Tyr_kinase_AS"/>
</dbReference>
<dbReference type="WBParaSite" id="SSTP_0000327500.1">
    <property type="protein sequence ID" value="SSTP_0000327500.1"/>
    <property type="gene ID" value="SSTP_0000327500"/>
</dbReference>
<keyword evidence="1 9" id="KW-0808">Transferase</keyword>
<dbReference type="PANTHER" id="PTHR24418">
    <property type="entry name" value="TYROSINE-PROTEIN KINASE"/>
    <property type="match status" value="1"/>
</dbReference>
<evidence type="ECO:0000259" key="12">
    <source>
        <dbReference type="PROSITE" id="PS50011"/>
    </source>
</evidence>
<comment type="similarity">
    <text evidence="9">Belongs to the protein kinase superfamily. Tyr protein kinase family.</text>
</comment>
<keyword evidence="2 8" id="KW-0547">Nucleotide-binding</keyword>
<feature type="compositionally biased region" description="Basic and acidic residues" evidence="10">
    <location>
        <begin position="1"/>
        <end position="16"/>
    </location>
</feature>
<feature type="compositionally biased region" description="Polar residues" evidence="10">
    <location>
        <begin position="17"/>
        <end position="28"/>
    </location>
</feature>
<dbReference type="Gene3D" id="1.10.510.10">
    <property type="entry name" value="Transferase(Phosphotransferase) domain 1"/>
    <property type="match status" value="1"/>
</dbReference>
<dbReference type="PRINTS" id="PR00109">
    <property type="entry name" value="TYRKINASE"/>
</dbReference>
<evidence type="ECO:0000256" key="1">
    <source>
        <dbReference type="ARBA" id="ARBA00022679"/>
    </source>
</evidence>
<keyword evidence="13" id="KW-1185">Reference proteome</keyword>
<dbReference type="AlphaFoldDB" id="A0A0K0E1B0"/>
<dbReference type="GO" id="GO:0005524">
    <property type="term" value="F:ATP binding"/>
    <property type="evidence" value="ECO:0007669"/>
    <property type="project" value="UniProtKB-UniRule"/>
</dbReference>
<organism evidence="14">
    <name type="scientific">Strongyloides stercoralis</name>
    <name type="common">Threadworm</name>
    <dbReference type="NCBI Taxonomy" id="6248"/>
    <lineage>
        <taxon>Eukaryota</taxon>
        <taxon>Metazoa</taxon>
        <taxon>Ecdysozoa</taxon>
        <taxon>Nematoda</taxon>
        <taxon>Chromadorea</taxon>
        <taxon>Rhabditida</taxon>
        <taxon>Tylenchina</taxon>
        <taxon>Panagrolaimomorpha</taxon>
        <taxon>Strongyloidoidea</taxon>
        <taxon>Strongyloididae</taxon>
        <taxon>Strongyloides</taxon>
    </lineage>
</organism>